<feature type="domain" description="TonB-dependent receptor plug" evidence="2">
    <location>
        <begin position="139"/>
        <end position="227"/>
    </location>
</feature>
<evidence type="ECO:0000256" key="1">
    <source>
        <dbReference type="SAM" id="Phobius"/>
    </source>
</evidence>
<dbReference type="PATRIC" id="fig|1544798.3.peg.3192"/>
<organism evidence="3 4">
    <name type="scientific">Draconibacterium sediminis</name>
    <dbReference type="NCBI Taxonomy" id="1544798"/>
    <lineage>
        <taxon>Bacteria</taxon>
        <taxon>Pseudomonadati</taxon>
        <taxon>Bacteroidota</taxon>
        <taxon>Bacteroidia</taxon>
        <taxon>Marinilabiliales</taxon>
        <taxon>Prolixibacteraceae</taxon>
        <taxon>Draconibacterium</taxon>
    </lineage>
</organism>
<feature type="transmembrane region" description="Helical" evidence="1">
    <location>
        <begin position="21"/>
        <end position="40"/>
    </location>
</feature>
<dbReference type="NCBIfam" id="TIGR04057">
    <property type="entry name" value="SusC_RagA_signa"/>
    <property type="match status" value="1"/>
</dbReference>
<dbReference type="STRING" id="1544798.LH29_15125"/>
<dbReference type="InterPro" id="IPR023997">
    <property type="entry name" value="TonB-dep_OMP_SusC/RagA_CS"/>
</dbReference>
<evidence type="ECO:0000313" key="3">
    <source>
        <dbReference type="EMBL" id="KJF43535.1"/>
    </source>
</evidence>
<keyword evidence="1" id="KW-1133">Transmembrane helix</keyword>
<dbReference type="Proteomes" id="UP000032544">
    <property type="component" value="Unassembled WGS sequence"/>
</dbReference>
<accession>A0A0D8J958</accession>
<protein>
    <recommendedName>
        <fullName evidence="2">TonB-dependent receptor plug domain-containing protein</fullName>
    </recommendedName>
</protein>
<sequence>MNEFVFTKTKNERKMKINKLYKLYILVCFTMFSFCGMVTAQSAGTKVSATVIDEQGNPLSEVNIYGAGGSRASTNDNGQFNITLLNDQAVVIEKKGYESLLLSLTAIANASDITMVKSDFLASEDDEVNMGVSTRDRRDMVGSVSSVNTKDRLTYDNTQFVKDYIAGLTVGVRGSSNIRGIGDALFVIDGVFGRDPDLLNMDEVEQITVLKDANAVALYGSQGRNGVIIINTKRGKTNKKEVKVNVRSGIKTTLALPNYLDAATFMELRNEAFVNDGLDPFVVGFSQEQIQNTRSGLNPIEYPDVDLYDFVQSHVKTHNVISEFSGGNEKSKYYVNVGWLYNEDWVDINEDINAGDNRFNVRGNIDFRVNDWITSSIDGVAILNYSKSPKANLLSAATTFIPYDYAPLLPVSDLDLENNPDLETLLAGANIFNGNLLGTAQQYGVDNTPVARSIAGGYQNRVSRVTQFNNAINFDLSRITEGLSAKTYLSFDFFDIYTTSISNEYRVYAPTWENGKITALQDFGQDKRDLSENVASNGFTSRIGMYALVNYVKTFANDHSVNTTLLGYYNQEKRDGAIQTDKDSHLGFQATYDFKKKLFVDFSGAYAHSIKLADGNRGGFSPTVGLGYILSEESFMKDIDFVNYLKLKASGGVIKSDRGISGYYLYDENYSDGASFTWGDGVYSNRKQNISQGANRDMGYEERIDLNIGFESYLMNSLWVEANYFRTELDKQLVFLADQYPSYYNTFRPYDNFNANLYTGFELGLNFNKTINDFSVSVGTNVLYSQTEASKRSETNEFDYQNRQGLELSSIFGYEDLGFYSESDFTTDTDGNLVLNGNLPVPNFGNVQPGDIRYADQNGDNIIDQDDQVAIGQSASPWTYGVNLNLKYKGFNLFVLGTGQTGANGNKLSGTFNNYYSPNGTDKYSEEVLGRWTSETANTADFPRLSSGENQNNFRTSSFWLYDNSFFRINRAQLTYEFTDTLCDKIGIEGLSVNLQGTNLFEFGENKDIRQLSIGGNPQARTYTAGVRVSF</sequence>
<dbReference type="EMBL" id="JRHC01000003">
    <property type="protein sequence ID" value="KJF43535.1"/>
    <property type="molecule type" value="Genomic_DNA"/>
</dbReference>
<dbReference type="InterPro" id="IPR023996">
    <property type="entry name" value="TonB-dep_OMP_SusC/RagA"/>
</dbReference>
<dbReference type="InterPro" id="IPR012910">
    <property type="entry name" value="Plug_dom"/>
</dbReference>
<dbReference type="InterPro" id="IPR008969">
    <property type="entry name" value="CarboxyPept-like_regulatory"/>
</dbReference>
<evidence type="ECO:0000313" key="4">
    <source>
        <dbReference type="Proteomes" id="UP000032544"/>
    </source>
</evidence>
<keyword evidence="4" id="KW-1185">Reference proteome</keyword>
<reference evidence="3 4" key="1">
    <citation type="submission" date="2014-09" db="EMBL/GenBank/DDBJ databases">
        <title>Draft Genome Sequence of Draconibacterium sp. JN14CK-3.</title>
        <authorList>
            <person name="Dong C."/>
            <person name="Lai Q."/>
            <person name="Shao Z."/>
        </authorList>
    </citation>
    <scope>NUCLEOTIDE SEQUENCE [LARGE SCALE GENOMIC DNA]</scope>
    <source>
        <strain evidence="3 4">JN14CK-3</strain>
    </source>
</reference>
<keyword evidence="1" id="KW-0812">Transmembrane</keyword>
<keyword evidence="1" id="KW-0472">Membrane</keyword>
<dbReference type="InterPro" id="IPR037066">
    <property type="entry name" value="Plug_dom_sf"/>
</dbReference>
<dbReference type="Gene3D" id="2.170.130.10">
    <property type="entry name" value="TonB-dependent receptor, plug domain"/>
    <property type="match status" value="1"/>
</dbReference>
<evidence type="ECO:0000259" key="2">
    <source>
        <dbReference type="Pfam" id="PF07715"/>
    </source>
</evidence>
<comment type="caution">
    <text evidence="3">The sequence shown here is derived from an EMBL/GenBank/DDBJ whole genome shotgun (WGS) entry which is preliminary data.</text>
</comment>
<dbReference type="Pfam" id="PF07715">
    <property type="entry name" value="Plug"/>
    <property type="match status" value="1"/>
</dbReference>
<proteinExistence type="predicted"/>
<gene>
    <name evidence="3" type="ORF">LH29_15125</name>
</gene>
<dbReference type="AlphaFoldDB" id="A0A0D8J958"/>
<dbReference type="NCBIfam" id="TIGR04056">
    <property type="entry name" value="OMP_RagA_SusC"/>
    <property type="match status" value="1"/>
</dbReference>
<name>A0A0D8J958_9BACT</name>
<dbReference type="SUPFAM" id="SSF49464">
    <property type="entry name" value="Carboxypeptidase regulatory domain-like"/>
    <property type="match status" value="1"/>
</dbReference>
<dbReference type="SUPFAM" id="SSF56935">
    <property type="entry name" value="Porins"/>
    <property type="match status" value="1"/>
</dbReference>